<reference evidence="2" key="4">
    <citation type="submission" date="2025-08" db="UniProtKB">
        <authorList>
            <consortium name="RefSeq"/>
        </authorList>
    </citation>
    <scope>IDENTIFICATION</scope>
</reference>
<sequence length="205" mass="22013">MQFDPDFTEECPSPVGAGGSEGRIAWCITGSGHYLNESLALCERLPNVDVYVSSAGEEVLAMYGLPIDQLKKRGLRIFRDKTASAVPVGLLYERVYSTCVIAPATGNTVAKCALGIADTLPTNLFAQAGKRAVPSIVFACDTEPSVVTKSPTEWFEVRPRAIDLAHVEALRRFEYTTVVGTVDELEAALAARLAQLGLAWTTSSS</sequence>
<dbReference type="RefSeq" id="WP_028311120.1">
    <property type="nucleotide sequence ID" value="NZ_AXWS01000008.1"/>
</dbReference>
<reference evidence="2" key="3">
    <citation type="journal article" date="1994" name="Gene">
        <title>PAD1 encodes phenylacrylic acid decarboxylase which confers resistance to cinnamic acid in Saccharomyces cerevisiae.</title>
        <authorList>
            <person name="Clausen M."/>
            <person name="Lamb C.J."/>
            <person name="Megnet R."/>
            <person name="Doerner P.W."/>
        </authorList>
    </citation>
    <scope>NUCLEOTIDE SEQUENCE</scope>
</reference>
<evidence type="ECO:0000313" key="2">
    <source>
        <dbReference type="RefSeq" id="WP_028311120.1"/>
    </source>
</evidence>
<protein>
    <submittedName>
        <fullName evidence="2">Flavoprotein</fullName>
    </submittedName>
</protein>
<name>A0AC36KCB4_9BURK</name>
<keyword evidence="1" id="KW-1185">Reference proteome</keyword>
<evidence type="ECO:0000313" key="1">
    <source>
        <dbReference type="Proteomes" id="UP000675920"/>
    </source>
</evidence>
<proteinExistence type="predicted"/>
<organism evidence="1 2">
    <name type="scientific">Derxia gummosa DSM 723</name>
    <dbReference type="NCBI Taxonomy" id="1121388"/>
    <lineage>
        <taxon>Bacteria</taxon>
        <taxon>Pseudomonadati</taxon>
        <taxon>Pseudomonadota</taxon>
        <taxon>Betaproteobacteria</taxon>
        <taxon>Burkholderiales</taxon>
        <taxon>Alcaligenaceae</taxon>
        <taxon>Derxia</taxon>
    </lineage>
</organism>
<accession>A0AC36KCB4</accession>
<reference evidence="2" key="1">
    <citation type="journal article" date="1992" name="J. Bacteriol.">
        <title>Purification and characterization of EpiD, a flavoprotein involved in the biosynthesis of the lantibiotic epidermin.</title>
        <authorList>
            <person name="Kupke T."/>
            <person name="Stevanovic S."/>
            <person name="Sahl H.G."/>
            <person name="Gotz F."/>
        </authorList>
    </citation>
    <scope>NUCLEOTIDE SEQUENCE</scope>
</reference>
<reference evidence="2" key="2">
    <citation type="journal article" date="1993" name="J. Mol. Biol.">
        <title>Cloning, DNA sequence, functional analysis and transcriptional regulation of the genes encoding dipicolinic acid synthetase required for sporulation in Bacillus subtilis.</title>
        <authorList>
            <person name="Daniel R.A."/>
            <person name="Errington J."/>
        </authorList>
    </citation>
    <scope>NUCLEOTIDE SEQUENCE</scope>
</reference>
<dbReference type="Proteomes" id="UP000675920">
    <property type="component" value="Unplaced"/>
</dbReference>